<protein>
    <submittedName>
        <fullName evidence="2">U650ah</fullName>
    </submittedName>
</protein>
<evidence type="ECO:0000256" key="1">
    <source>
        <dbReference type="SAM" id="MobiDB-lite"/>
    </source>
</evidence>
<evidence type="ECO:0000313" key="2">
    <source>
        <dbReference type="EMBL" id="AAA63069.1"/>
    </source>
</evidence>
<feature type="region of interest" description="Disordered" evidence="1">
    <location>
        <begin position="1"/>
        <end position="24"/>
    </location>
</feature>
<name>Q50135_MYCLR</name>
<organism evidence="2">
    <name type="scientific">Mycobacterium leprae</name>
    <dbReference type="NCBI Taxonomy" id="1769"/>
    <lineage>
        <taxon>Bacteria</taxon>
        <taxon>Bacillati</taxon>
        <taxon>Actinomycetota</taxon>
        <taxon>Actinomycetes</taxon>
        <taxon>Mycobacteriales</taxon>
        <taxon>Mycobacteriaceae</taxon>
        <taxon>Mycobacterium</taxon>
    </lineage>
</organism>
<reference evidence="2" key="2">
    <citation type="submission" date="1995-04" db="EMBL/GenBank/DDBJ databases">
        <authorList>
            <person name="Smith D.R."/>
        </authorList>
    </citation>
    <scope>NUCLEOTIDE SEQUENCE</scope>
</reference>
<dbReference type="EMBL" id="U15184">
    <property type="protein sequence ID" value="AAA63069.1"/>
    <property type="molecule type" value="Genomic_DNA"/>
</dbReference>
<reference evidence="2" key="1">
    <citation type="submission" date="1994-09" db="EMBL/GenBank/DDBJ databases">
        <authorList>
            <person name="Robison K."/>
        </authorList>
    </citation>
    <scope>NUCLEOTIDE SEQUENCE</scope>
</reference>
<dbReference type="AlphaFoldDB" id="Q50135"/>
<proteinExistence type="predicted"/>
<accession>Q50135</accession>
<sequence>MAPGVHQEVGFDEQPVGIEQQGGRNPVHELDQIGGFAGARDSGLSCSVIMVACWS</sequence>